<evidence type="ECO:0000313" key="10">
    <source>
        <dbReference type="Proteomes" id="UP001244341"/>
    </source>
</evidence>
<keyword evidence="4 5" id="KW-0067">ATP-binding</keyword>
<feature type="region of interest" description="Disordered" evidence="6">
    <location>
        <begin position="695"/>
        <end position="778"/>
    </location>
</feature>
<dbReference type="PANTHER" id="PTHR47959">
    <property type="entry name" value="ATP-DEPENDENT RNA HELICASE RHLE-RELATED"/>
    <property type="match status" value="1"/>
</dbReference>
<dbReference type="PROSITE" id="PS00039">
    <property type="entry name" value="DEAD_ATP_HELICASE"/>
    <property type="match status" value="1"/>
</dbReference>
<dbReference type="CDD" id="cd18787">
    <property type="entry name" value="SF2_C_DEAD"/>
    <property type="match status" value="1"/>
</dbReference>
<dbReference type="PANTHER" id="PTHR47959:SF14">
    <property type="entry name" value="DEAD-BOX ATP-DEPENDENT RNA HELICASE 28"/>
    <property type="match status" value="1"/>
</dbReference>
<feature type="domain" description="Helicase ATP-binding" evidence="7">
    <location>
        <begin position="137"/>
        <end position="352"/>
    </location>
</feature>
<dbReference type="PROSITE" id="PS51192">
    <property type="entry name" value="HELICASE_ATP_BIND_1"/>
    <property type="match status" value="1"/>
</dbReference>
<accession>A0ABY8UM46</accession>
<dbReference type="CDD" id="cd17947">
    <property type="entry name" value="DEADc_DDX27"/>
    <property type="match status" value="1"/>
</dbReference>
<evidence type="ECO:0000313" key="9">
    <source>
        <dbReference type="EMBL" id="WIA22612.1"/>
    </source>
</evidence>
<dbReference type="InterPro" id="IPR000629">
    <property type="entry name" value="RNA-helicase_DEAD-box_CS"/>
</dbReference>
<protein>
    <recommendedName>
        <fullName evidence="11">RNA helicase</fullName>
    </recommendedName>
</protein>
<dbReference type="Pfam" id="PF00270">
    <property type="entry name" value="DEAD"/>
    <property type="match status" value="2"/>
</dbReference>
<evidence type="ECO:0000259" key="8">
    <source>
        <dbReference type="PROSITE" id="PS51194"/>
    </source>
</evidence>
<feature type="compositionally biased region" description="Low complexity" evidence="6">
    <location>
        <begin position="59"/>
        <end position="73"/>
    </location>
</feature>
<dbReference type="SUPFAM" id="SSF52540">
    <property type="entry name" value="P-loop containing nucleoside triphosphate hydrolases"/>
    <property type="match status" value="2"/>
</dbReference>
<feature type="region of interest" description="Disordered" evidence="6">
    <location>
        <begin position="609"/>
        <end position="652"/>
    </location>
</feature>
<dbReference type="InterPro" id="IPR050079">
    <property type="entry name" value="DEAD_box_RNA_helicase"/>
</dbReference>
<evidence type="ECO:0000256" key="1">
    <source>
        <dbReference type="ARBA" id="ARBA00022741"/>
    </source>
</evidence>
<keyword evidence="2 5" id="KW-0378">Hydrolase</keyword>
<dbReference type="SMART" id="SM00487">
    <property type="entry name" value="DEXDc"/>
    <property type="match status" value="1"/>
</dbReference>
<dbReference type="InterPro" id="IPR001650">
    <property type="entry name" value="Helicase_C-like"/>
</dbReference>
<evidence type="ECO:0000256" key="2">
    <source>
        <dbReference type="ARBA" id="ARBA00022801"/>
    </source>
</evidence>
<keyword evidence="3 5" id="KW-0347">Helicase</keyword>
<dbReference type="PROSITE" id="PS51194">
    <property type="entry name" value="HELICASE_CTER"/>
    <property type="match status" value="1"/>
</dbReference>
<proteinExistence type="inferred from homology"/>
<keyword evidence="10" id="KW-1185">Reference proteome</keyword>
<keyword evidence="1 5" id="KW-0547">Nucleotide-binding</keyword>
<feature type="region of interest" description="Disordered" evidence="6">
    <location>
        <begin position="32"/>
        <end position="123"/>
    </location>
</feature>
<dbReference type="InterPro" id="IPR014001">
    <property type="entry name" value="Helicase_ATP-bd"/>
</dbReference>
<feature type="domain" description="Helicase C-terminal" evidence="8">
    <location>
        <begin position="363"/>
        <end position="528"/>
    </location>
</feature>
<organism evidence="9 10">
    <name type="scientific">Tetradesmus obliquus</name>
    <name type="common">Green alga</name>
    <name type="synonym">Acutodesmus obliquus</name>
    <dbReference type="NCBI Taxonomy" id="3088"/>
    <lineage>
        <taxon>Eukaryota</taxon>
        <taxon>Viridiplantae</taxon>
        <taxon>Chlorophyta</taxon>
        <taxon>core chlorophytes</taxon>
        <taxon>Chlorophyceae</taxon>
        <taxon>CS clade</taxon>
        <taxon>Sphaeropleales</taxon>
        <taxon>Scenedesmaceae</taxon>
        <taxon>Tetradesmus</taxon>
    </lineage>
</organism>
<evidence type="ECO:0000256" key="5">
    <source>
        <dbReference type="RuleBase" id="RU000492"/>
    </source>
</evidence>
<dbReference type="InterPro" id="IPR027417">
    <property type="entry name" value="P-loop_NTPase"/>
</dbReference>
<comment type="similarity">
    <text evidence="5">Belongs to the DEAD box helicase family.</text>
</comment>
<feature type="compositionally biased region" description="Low complexity" evidence="6">
    <location>
        <begin position="726"/>
        <end position="740"/>
    </location>
</feature>
<feature type="compositionally biased region" description="Basic and acidic residues" evidence="6">
    <location>
        <begin position="628"/>
        <end position="642"/>
    </location>
</feature>
<dbReference type="Pfam" id="PF00271">
    <property type="entry name" value="Helicase_C"/>
    <property type="match status" value="1"/>
</dbReference>
<evidence type="ECO:0000256" key="4">
    <source>
        <dbReference type="ARBA" id="ARBA00022840"/>
    </source>
</evidence>
<evidence type="ECO:0008006" key="11">
    <source>
        <dbReference type="Google" id="ProtNLM"/>
    </source>
</evidence>
<evidence type="ECO:0000259" key="7">
    <source>
        <dbReference type="PROSITE" id="PS51192"/>
    </source>
</evidence>
<reference evidence="9 10" key="1">
    <citation type="submission" date="2023-05" db="EMBL/GenBank/DDBJ databases">
        <title>A 100% complete, gapless, phased diploid assembly of the Scenedesmus obliquus UTEX 3031 genome.</title>
        <authorList>
            <person name="Biondi T.C."/>
            <person name="Hanschen E.R."/>
            <person name="Kwon T."/>
            <person name="Eng W."/>
            <person name="Kruse C.P.S."/>
            <person name="Koehler S.I."/>
            <person name="Kunde Y."/>
            <person name="Gleasner C.D."/>
            <person name="You Mak K.T."/>
            <person name="Polle J."/>
            <person name="Hovde B.T."/>
            <person name="Starkenburg S.R."/>
        </authorList>
    </citation>
    <scope>NUCLEOTIDE SEQUENCE [LARGE SCALE GENOMIC DNA]</scope>
    <source>
        <strain evidence="9 10">DOE0152z</strain>
    </source>
</reference>
<evidence type="ECO:0000256" key="3">
    <source>
        <dbReference type="ARBA" id="ARBA00022806"/>
    </source>
</evidence>
<dbReference type="Proteomes" id="UP001244341">
    <property type="component" value="Chromosome 15b"/>
</dbReference>
<feature type="compositionally biased region" description="Low complexity" evidence="6">
    <location>
        <begin position="609"/>
        <end position="618"/>
    </location>
</feature>
<feature type="compositionally biased region" description="Basic residues" evidence="6">
    <location>
        <begin position="759"/>
        <end position="778"/>
    </location>
</feature>
<feature type="compositionally biased region" description="Basic and acidic residues" evidence="6">
    <location>
        <begin position="34"/>
        <end position="58"/>
    </location>
</feature>
<dbReference type="SMART" id="SM00490">
    <property type="entry name" value="HELICc"/>
    <property type="match status" value="1"/>
</dbReference>
<feature type="compositionally biased region" description="Acidic residues" evidence="6">
    <location>
        <begin position="82"/>
        <end position="109"/>
    </location>
</feature>
<evidence type="ECO:0000256" key="6">
    <source>
        <dbReference type="SAM" id="MobiDB-lite"/>
    </source>
</evidence>
<dbReference type="Gene3D" id="3.40.50.300">
    <property type="entry name" value="P-loop containing nucleotide triphosphate hydrolases"/>
    <property type="match status" value="3"/>
</dbReference>
<gene>
    <name evidence="9" type="ORF">OEZ85_001036</name>
</gene>
<dbReference type="EMBL" id="CP126222">
    <property type="protein sequence ID" value="WIA22612.1"/>
    <property type="molecule type" value="Genomic_DNA"/>
</dbReference>
<dbReference type="InterPro" id="IPR011545">
    <property type="entry name" value="DEAD/DEAH_box_helicase_dom"/>
</dbReference>
<sequence length="778" mass="83210">MAAEDFNPGFAFDAGDFEAPAQAPWEFGGALKMALKDRQQPASTIDDKINKRLQDRQQKQQQKQQARKGAQAAGKKRAREESSEDEDDSEAGDSDDDDDDAAGSSEESDQPLPGELDSDEVSALGYTHPTPIQAACIPLALAGRDICGSAMTGSGKTAAFALPILERLLYRPRQVAATYVLILAPTRELAAQQRPLGKAAFALPILERLLYRPRQVAATYVLILAPTRELAAQIHSMVQKLAQFTDIDAALIVGGLSLTAQAAALRAGPCIVVATPGRVIDHVRNSQGFGLEDLSVLVLDEADRLLEMGFKEELREILRMAPKQRQTLLFSATFNDDVAGLVALSLKQPVRLAADAAAAAPSTLSQEIVRLKGSAATEKEAALLALASRSFSSGRTIVFCKTKQRAHRLKLLFGLCKLPPAAELHGDMTQAARLESLERFRRGEVAYLLATDVAARGLDILGVQVVLNFDAPRTLETYLHRIGRTARAGESGVAVSLISDEDRALLKDVVKKGRVTLKQRVVPPQAMARWQATIEAAEPDVERVLAEEHEEAAIRRAEMEANKAANMLEHEDEIYSRPARTWFQTEKQKKEAAAAAAAAAEGRTVLEDAAGANTPAGRAAKKLAKSAAKQDKKNARLKEQRAAEAAAGGKKAVPALQAETEAFSKAIKGVKSRARALMQQQGLTAKVAQKIAAKAVTGVSTSREKKKRKTGAGLFSGDGISKADDGAAAGPGSKGSSSSKGGKDGKAKSSLSKSELNKVKRGGKGKSSFKSKKKFKRR</sequence>
<name>A0ABY8UM46_TETOB</name>
<feature type="compositionally biased region" description="Low complexity" evidence="6">
    <location>
        <begin position="643"/>
        <end position="652"/>
    </location>
</feature>